<dbReference type="InterPro" id="IPR046350">
    <property type="entry name" value="Cystatin_sf"/>
</dbReference>
<dbReference type="PROSITE" id="PS51257">
    <property type="entry name" value="PROKAR_LIPOPROTEIN"/>
    <property type="match status" value="1"/>
</dbReference>
<dbReference type="Proteomes" id="UP000235778">
    <property type="component" value="Unassembled WGS sequence"/>
</dbReference>
<dbReference type="PROSITE" id="PS00287">
    <property type="entry name" value="CYSTATIN"/>
    <property type="match status" value="1"/>
</dbReference>
<keyword evidence="11" id="KW-1185">Reference proteome</keyword>
<reference evidence="5" key="3">
    <citation type="submission" date="2016-07" db="EMBL/GenBank/DDBJ databases">
        <authorList>
            <person name="Wan K."/>
            <person name="Booth B."/>
            <person name="Spirohn K."/>
            <person name="Hao T."/>
            <person name="Hu Y."/>
            <person name="Calderwood M."/>
            <person name="Hill D."/>
            <person name="Mohr S."/>
            <person name="Vidal M."/>
            <person name="Celniker S."/>
            <person name="Perrimon N."/>
        </authorList>
    </citation>
    <scope>NUCLEOTIDE SEQUENCE</scope>
    <source>
        <strain evidence="6">10N.261.51.B8</strain>
        <strain evidence="5">10N.286.55.C1</strain>
    </source>
</reference>
<evidence type="ECO:0000313" key="6">
    <source>
        <dbReference type="EMBL" id="PML60002.1"/>
    </source>
</evidence>
<evidence type="ECO:0000313" key="10">
    <source>
        <dbReference type="Proteomes" id="UP000235778"/>
    </source>
</evidence>
<dbReference type="EMBL" id="MCZJ01000001">
    <property type="protein sequence ID" value="PMM63250.1"/>
    <property type="molecule type" value="Genomic_DNA"/>
</dbReference>
<dbReference type="Proteomes" id="UP000235554">
    <property type="component" value="Unassembled WGS sequence"/>
</dbReference>
<protein>
    <submittedName>
        <fullName evidence="4">2-oxoglutarate dehydrogenase</fullName>
    </submittedName>
</protein>
<organism evidence="4 11">
    <name type="scientific">Vibrio lentus</name>
    <dbReference type="NCBI Taxonomy" id="136468"/>
    <lineage>
        <taxon>Bacteria</taxon>
        <taxon>Pseudomonadati</taxon>
        <taxon>Pseudomonadota</taxon>
        <taxon>Gammaproteobacteria</taxon>
        <taxon>Vibrionales</taxon>
        <taxon>Vibrionaceae</taxon>
        <taxon>Vibrio</taxon>
    </lineage>
</organism>
<sequence length="133" mass="14344">MKKVRLTSLLGLATVFSVAALAGCSQESDVPAQPQEKANPICSTKNLTGGWSQSDITPEAKQALDVVLGQMNTAAKLEKILSVRTQVVSGLNYAIDFEMDNGEVWNTIVYRSLQGEMTMTQAAQQGRLCPLIN</sequence>
<feature type="signal peptide" evidence="2">
    <location>
        <begin position="1"/>
        <end position="22"/>
    </location>
</feature>
<proteinExistence type="predicted"/>
<dbReference type="Gene3D" id="3.10.450.10">
    <property type="match status" value="1"/>
</dbReference>
<evidence type="ECO:0000313" key="9">
    <source>
        <dbReference type="Proteomes" id="UP000235746"/>
    </source>
</evidence>
<comment type="caution">
    <text evidence="4">The sequence shown here is derived from an EMBL/GenBank/DDBJ whole genome shotgun (WGS) entry which is preliminary data.</text>
</comment>
<evidence type="ECO:0000256" key="1">
    <source>
        <dbReference type="SAM" id="MobiDB-lite"/>
    </source>
</evidence>
<evidence type="ECO:0000256" key="2">
    <source>
        <dbReference type="SAM" id="SignalP"/>
    </source>
</evidence>
<evidence type="ECO:0000313" key="4">
    <source>
        <dbReference type="EMBL" id="PME30558.1"/>
    </source>
</evidence>
<dbReference type="GeneID" id="69652159"/>
<dbReference type="EMBL" id="MCSB01000008">
    <property type="protein sequence ID" value="PME30558.1"/>
    <property type="molecule type" value="Genomic_DNA"/>
</dbReference>
<dbReference type="InterPro" id="IPR018073">
    <property type="entry name" value="Prot_inh_cystat_CS"/>
</dbReference>
<dbReference type="EMBL" id="MCSI01000112">
    <property type="protein sequence ID" value="PME65735.1"/>
    <property type="molecule type" value="Genomic_DNA"/>
</dbReference>
<evidence type="ECO:0000259" key="3">
    <source>
        <dbReference type="Pfam" id="PF00031"/>
    </source>
</evidence>
<gene>
    <name evidence="7" type="ORF">BCT50_02050</name>
    <name evidence="6" type="ORF">BCT74_00955</name>
    <name evidence="5" type="ORF">BCV30_05865</name>
    <name evidence="4" type="ORF">BCV38_19170</name>
</gene>
<evidence type="ECO:0000313" key="5">
    <source>
        <dbReference type="EMBL" id="PME65735.1"/>
    </source>
</evidence>
<dbReference type="Pfam" id="PF00031">
    <property type="entry name" value="Cystatin"/>
    <property type="match status" value="1"/>
</dbReference>
<name>A0A1B9QLA7_9VIBR</name>
<feature type="region of interest" description="Disordered" evidence="1">
    <location>
        <begin position="29"/>
        <end position="54"/>
    </location>
</feature>
<evidence type="ECO:0000313" key="11">
    <source>
        <dbReference type="Proteomes" id="UP000239763"/>
    </source>
</evidence>
<feature type="chain" id="PRO_5015061320" evidence="2">
    <location>
        <begin position="23"/>
        <end position="133"/>
    </location>
</feature>
<dbReference type="GO" id="GO:0004869">
    <property type="term" value="F:cysteine-type endopeptidase inhibitor activity"/>
    <property type="evidence" value="ECO:0007669"/>
    <property type="project" value="InterPro"/>
</dbReference>
<keyword evidence="2" id="KW-0732">Signal</keyword>
<dbReference type="EMBL" id="MCYL01000001">
    <property type="protein sequence ID" value="PML60002.1"/>
    <property type="molecule type" value="Genomic_DNA"/>
</dbReference>
<accession>A0A1B9QLA7</accession>
<feature type="domain" description="Cystatin" evidence="3">
    <location>
        <begin position="55"/>
        <end position="114"/>
    </location>
</feature>
<feature type="compositionally biased region" description="Polar residues" evidence="1">
    <location>
        <begin position="41"/>
        <end position="54"/>
    </location>
</feature>
<dbReference type="RefSeq" id="WP_017105595.1">
    <property type="nucleotide sequence ID" value="NZ_JAAHTI010000002.1"/>
</dbReference>
<dbReference type="InterPro" id="IPR000010">
    <property type="entry name" value="Cystatin_dom"/>
</dbReference>
<reference evidence="8 9" key="1">
    <citation type="submission" date="2016-07" db="EMBL/GenBank/DDBJ databases">
        <title>Nontailed viruses are major unrecognized killers of bacteria in the ocean.</title>
        <authorList>
            <person name="Kauffman K."/>
            <person name="Hussain F."/>
            <person name="Yang J."/>
            <person name="Arevalo P."/>
            <person name="Brown J."/>
            <person name="Cutler M."/>
            <person name="Kelly L."/>
            <person name="Polz M.F."/>
        </authorList>
    </citation>
    <scope>NUCLEOTIDE SEQUENCE [LARGE SCALE GENOMIC DNA]</scope>
    <source>
        <strain evidence="8">10N.261.48.A1</strain>
        <strain evidence="9">10N.261.51.B8</strain>
        <strain evidence="10">10N.286.55.C1</strain>
    </source>
</reference>
<reference evidence="4 11" key="4">
    <citation type="journal article" date="2018" name="Nature">
        <title>A major lineage of non-tailed dsDNA viruses as unrecognized killers of marine bacteria.</title>
        <authorList>
            <person name="Kauffman K.M."/>
            <person name="Hussain F.A."/>
            <person name="Yang J."/>
            <person name="Arevalo P."/>
            <person name="Brown J.M."/>
            <person name="Chang W.K."/>
            <person name="VanInsberghe D."/>
            <person name="Elsherbini J."/>
            <person name="Sharma R.S."/>
            <person name="Cutler M.B."/>
            <person name="Kelly L."/>
            <person name="Polz M.F."/>
        </authorList>
    </citation>
    <scope>NUCLEOTIDE SEQUENCE [LARGE SCALE GENOMIC DNA]</scope>
    <source>
        <strain evidence="7">10N.261.48.A1</strain>
        <strain evidence="6">10N.261.51.B8</strain>
        <strain evidence="5">10N.286.55.C1</strain>
        <strain evidence="4 11">10N.286.55.E1</strain>
    </source>
</reference>
<dbReference type="SUPFAM" id="SSF54403">
    <property type="entry name" value="Cystatin/monellin"/>
    <property type="match status" value="1"/>
</dbReference>
<dbReference type="Proteomes" id="UP000235746">
    <property type="component" value="Unassembled WGS sequence"/>
</dbReference>
<dbReference type="AlphaFoldDB" id="A0A1B9QLA7"/>
<evidence type="ECO:0000313" key="8">
    <source>
        <dbReference type="Proteomes" id="UP000235554"/>
    </source>
</evidence>
<dbReference type="Proteomes" id="UP000239763">
    <property type="component" value="Unassembled WGS sequence"/>
</dbReference>
<dbReference type="CDD" id="cd00042">
    <property type="entry name" value="CY"/>
    <property type="match status" value="1"/>
</dbReference>
<reference evidence="4" key="2">
    <citation type="submission" date="2016-07" db="EMBL/GenBank/DDBJ databases">
        <authorList>
            <person name="Kauffman K."/>
            <person name="Arevalo P."/>
            <person name="Polz M.F."/>
        </authorList>
    </citation>
    <scope>NUCLEOTIDE SEQUENCE</scope>
    <source>
        <strain evidence="7">10N.261.48.A1</strain>
        <strain evidence="4">10N.286.55.E1</strain>
    </source>
</reference>
<evidence type="ECO:0000313" key="7">
    <source>
        <dbReference type="EMBL" id="PMM63250.1"/>
    </source>
</evidence>